<dbReference type="Gene3D" id="3.10.20.890">
    <property type="match status" value="2"/>
</dbReference>
<feature type="compositionally biased region" description="Basic and acidic residues" evidence="2">
    <location>
        <begin position="128"/>
        <end position="165"/>
    </location>
</feature>
<gene>
    <name evidence="5" type="ORF">OJ930_10830</name>
</gene>
<feature type="domain" description="Bacterial Ig" evidence="3">
    <location>
        <begin position="45"/>
        <end position="121"/>
    </location>
</feature>
<protein>
    <submittedName>
        <fullName evidence="5">Ig-like domain-containing protein</fullName>
    </submittedName>
</protein>
<feature type="domain" description="Atypical Rib" evidence="4">
    <location>
        <begin position="129"/>
        <end position="184"/>
    </location>
</feature>
<sequence length="184" mass="19505">NKKDNQKPTVTVGDNGETTVVFPDGSQATIPGNELVQEKGQSAEPTPVAPHTQSKEITGTGEKGAKISVAFPGGKTATGQVDEHGKFKVGVPTGVSLTKDQEITVTQTETNKKPTSKTVKVVPSQADGLKKPTEKVWVDNDKKLSPSEQKSVKDKVEELNKKDNQKPTVTVGDNGETTVVFPDG</sequence>
<keyword evidence="1" id="KW-0732">Signal</keyword>
<dbReference type="EMBL" id="JAPAIK010000202">
    <property type="protein sequence ID" value="MCW1073464.1"/>
    <property type="molecule type" value="Genomic_DNA"/>
</dbReference>
<dbReference type="InterPro" id="IPR041498">
    <property type="entry name" value="Big_6"/>
</dbReference>
<feature type="domain" description="Atypical Rib" evidence="4">
    <location>
        <begin position="1"/>
        <end position="39"/>
    </location>
</feature>
<evidence type="ECO:0000256" key="1">
    <source>
        <dbReference type="ARBA" id="ARBA00022729"/>
    </source>
</evidence>
<organism evidence="5 6">
    <name type="scientific">Streptococcus anginosus</name>
    <dbReference type="NCBI Taxonomy" id="1328"/>
    <lineage>
        <taxon>Bacteria</taxon>
        <taxon>Bacillati</taxon>
        <taxon>Bacillota</taxon>
        <taxon>Bacilli</taxon>
        <taxon>Lactobacillales</taxon>
        <taxon>Streptococcaceae</taxon>
        <taxon>Streptococcus</taxon>
        <taxon>Streptococcus anginosus group</taxon>
    </lineage>
</organism>
<dbReference type="Proteomes" id="UP001208853">
    <property type="component" value="Unassembled WGS sequence"/>
</dbReference>
<feature type="non-terminal residue" evidence="5">
    <location>
        <position position="1"/>
    </location>
</feature>
<accession>A0AAW5TJY7</accession>
<proteinExistence type="predicted"/>
<evidence type="ECO:0000313" key="5">
    <source>
        <dbReference type="EMBL" id="MCW1073464.1"/>
    </source>
</evidence>
<evidence type="ECO:0000313" key="6">
    <source>
        <dbReference type="Proteomes" id="UP001208853"/>
    </source>
</evidence>
<dbReference type="InterPro" id="IPR044024">
    <property type="entry name" value="aRib"/>
</dbReference>
<feature type="region of interest" description="Disordered" evidence="2">
    <location>
        <begin position="108"/>
        <end position="184"/>
    </location>
</feature>
<comment type="caution">
    <text evidence="5">The sequence shown here is derived from an EMBL/GenBank/DDBJ whole genome shotgun (WGS) entry which is preliminary data.</text>
</comment>
<feature type="non-terminal residue" evidence="5">
    <location>
        <position position="184"/>
    </location>
</feature>
<reference evidence="5" key="1">
    <citation type="submission" date="2022-10" db="EMBL/GenBank/DDBJ databases">
        <title>Comparative genomic study of S. anginosus.</title>
        <authorList>
            <person name="Prasad A."/>
            <person name="Ene A."/>
            <person name="Jablonska S."/>
            <person name="Du J."/>
            <person name="Wolfe A.J."/>
            <person name="Putonti C."/>
        </authorList>
    </citation>
    <scope>NUCLEOTIDE SEQUENCE</scope>
    <source>
        <strain evidence="5">UMB6888</strain>
    </source>
</reference>
<evidence type="ECO:0000259" key="4">
    <source>
        <dbReference type="Pfam" id="PF18938"/>
    </source>
</evidence>
<dbReference type="Pfam" id="PF18938">
    <property type="entry name" value="aRib"/>
    <property type="match status" value="2"/>
</dbReference>
<evidence type="ECO:0000256" key="2">
    <source>
        <dbReference type="SAM" id="MobiDB-lite"/>
    </source>
</evidence>
<evidence type="ECO:0000259" key="3">
    <source>
        <dbReference type="Pfam" id="PF17936"/>
    </source>
</evidence>
<dbReference type="AlphaFoldDB" id="A0AAW5TJY7"/>
<name>A0AAW5TJY7_STRAP</name>
<dbReference type="Gene3D" id="2.60.40.10">
    <property type="entry name" value="Immunoglobulins"/>
    <property type="match status" value="1"/>
</dbReference>
<dbReference type="Pfam" id="PF17936">
    <property type="entry name" value="Big_6"/>
    <property type="match status" value="1"/>
</dbReference>
<feature type="region of interest" description="Disordered" evidence="2">
    <location>
        <begin position="1"/>
        <end position="63"/>
    </location>
</feature>
<dbReference type="RefSeq" id="WP_264344936.1">
    <property type="nucleotide sequence ID" value="NZ_JAPAIK010000202.1"/>
</dbReference>
<dbReference type="InterPro" id="IPR013783">
    <property type="entry name" value="Ig-like_fold"/>
</dbReference>